<organism evidence="2 3">
    <name type="scientific">Strigamia maritima</name>
    <name type="common">European centipede</name>
    <name type="synonym">Geophilus maritimus</name>
    <dbReference type="NCBI Taxonomy" id="126957"/>
    <lineage>
        <taxon>Eukaryota</taxon>
        <taxon>Metazoa</taxon>
        <taxon>Ecdysozoa</taxon>
        <taxon>Arthropoda</taxon>
        <taxon>Myriapoda</taxon>
        <taxon>Chilopoda</taxon>
        <taxon>Pleurostigmophora</taxon>
        <taxon>Geophilomorpha</taxon>
        <taxon>Linotaeniidae</taxon>
        <taxon>Strigamia</taxon>
    </lineage>
</organism>
<dbReference type="PhylomeDB" id="T1IZA2"/>
<proteinExistence type="predicted"/>
<dbReference type="AlphaFoldDB" id="T1IZA2"/>
<evidence type="ECO:0000256" key="1">
    <source>
        <dbReference type="SAM" id="MobiDB-lite"/>
    </source>
</evidence>
<dbReference type="STRING" id="126957.T1IZA2"/>
<protein>
    <submittedName>
        <fullName evidence="2">Uncharacterized protein</fullName>
    </submittedName>
</protein>
<dbReference type="EnsemblMetazoa" id="SMAR006575-RA">
    <property type="protein sequence ID" value="SMAR006575-PA"/>
    <property type="gene ID" value="SMAR006575"/>
</dbReference>
<feature type="region of interest" description="Disordered" evidence="1">
    <location>
        <begin position="128"/>
        <end position="148"/>
    </location>
</feature>
<dbReference type="Proteomes" id="UP000014500">
    <property type="component" value="Unassembled WGS sequence"/>
</dbReference>
<name>T1IZA2_STRMM</name>
<accession>T1IZA2</accession>
<evidence type="ECO:0000313" key="3">
    <source>
        <dbReference type="Proteomes" id="UP000014500"/>
    </source>
</evidence>
<feature type="compositionally biased region" description="Acidic residues" evidence="1">
    <location>
        <begin position="137"/>
        <end position="148"/>
    </location>
</feature>
<evidence type="ECO:0000313" key="2">
    <source>
        <dbReference type="EnsemblMetazoa" id="SMAR006575-PA"/>
    </source>
</evidence>
<dbReference type="HOGENOM" id="CLU_147621_0_0_1"/>
<sequence length="148" mass="16914">MEILFGFQPQTIVEPKLAAMAIADANEEEIRFNKIRDEAHESLSKAQIRQKAAFDRHRGLNKEFKEEVVVVRRKAIATQGKAGKLSSLYRGLLKIGRKISETVYEIQSFEDPPKYKVTAPVDQLKRWEVTDNVGESDNSEYESEDDDV</sequence>
<keyword evidence="3" id="KW-1185">Reference proteome</keyword>
<dbReference type="EMBL" id="AFFK01020418">
    <property type="status" value="NOT_ANNOTATED_CDS"/>
    <property type="molecule type" value="Genomic_DNA"/>
</dbReference>
<reference evidence="3" key="1">
    <citation type="submission" date="2011-05" db="EMBL/GenBank/DDBJ databases">
        <authorList>
            <person name="Richards S.R."/>
            <person name="Qu J."/>
            <person name="Jiang H."/>
            <person name="Jhangiani S.N."/>
            <person name="Agravi P."/>
            <person name="Goodspeed R."/>
            <person name="Gross S."/>
            <person name="Mandapat C."/>
            <person name="Jackson L."/>
            <person name="Mathew T."/>
            <person name="Pu L."/>
            <person name="Thornton R."/>
            <person name="Saada N."/>
            <person name="Wilczek-Boney K.B."/>
            <person name="Lee S."/>
            <person name="Kovar C."/>
            <person name="Wu Y."/>
            <person name="Scherer S.E."/>
            <person name="Worley K.C."/>
            <person name="Muzny D.M."/>
            <person name="Gibbs R."/>
        </authorList>
    </citation>
    <scope>NUCLEOTIDE SEQUENCE</scope>
    <source>
        <strain evidence="3">Brora</strain>
    </source>
</reference>
<reference evidence="2" key="2">
    <citation type="submission" date="2015-02" db="UniProtKB">
        <authorList>
            <consortium name="EnsemblMetazoa"/>
        </authorList>
    </citation>
    <scope>IDENTIFICATION</scope>
</reference>